<keyword evidence="2" id="KW-0547">Nucleotide-binding</keyword>
<dbReference type="Gene3D" id="3.30.450.90">
    <property type="match status" value="1"/>
</dbReference>
<dbReference type="GO" id="GO:0016887">
    <property type="term" value="F:ATP hydrolysis activity"/>
    <property type="evidence" value="ECO:0007669"/>
    <property type="project" value="TreeGrafter"/>
</dbReference>
<dbReference type="STRING" id="1802514.A2955_02885"/>
<dbReference type="Gene3D" id="3.40.50.300">
    <property type="entry name" value="P-loop containing nucleotide triphosphate hydrolases"/>
    <property type="match status" value="1"/>
</dbReference>
<evidence type="ECO:0000313" key="6">
    <source>
        <dbReference type="Proteomes" id="UP000177501"/>
    </source>
</evidence>
<dbReference type="GO" id="GO:0005886">
    <property type="term" value="C:plasma membrane"/>
    <property type="evidence" value="ECO:0007669"/>
    <property type="project" value="TreeGrafter"/>
</dbReference>
<evidence type="ECO:0000259" key="4">
    <source>
        <dbReference type="PROSITE" id="PS00662"/>
    </source>
</evidence>
<reference evidence="5 6" key="1">
    <citation type="journal article" date="2016" name="Nat. Commun.">
        <title>Thousands of microbial genomes shed light on interconnected biogeochemical processes in an aquifer system.</title>
        <authorList>
            <person name="Anantharaman K."/>
            <person name="Brown C.T."/>
            <person name="Hug L.A."/>
            <person name="Sharon I."/>
            <person name="Castelle C.J."/>
            <person name="Probst A.J."/>
            <person name="Thomas B.C."/>
            <person name="Singh A."/>
            <person name="Wilkins M.J."/>
            <person name="Karaoz U."/>
            <person name="Brodie E.L."/>
            <person name="Williams K.H."/>
            <person name="Hubbard S.S."/>
            <person name="Banfield J.F."/>
        </authorList>
    </citation>
    <scope>NUCLEOTIDE SEQUENCE [LARGE SCALE GENOMIC DNA]</scope>
</reference>
<dbReference type="Proteomes" id="UP000177501">
    <property type="component" value="Unassembled WGS sequence"/>
</dbReference>
<organism evidence="5 6">
    <name type="scientific">Candidatus Woesebacteria bacterium RIFCSPLOWO2_01_FULL_37_19</name>
    <dbReference type="NCBI Taxonomy" id="1802514"/>
    <lineage>
        <taxon>Bacteria</taxon>
        <taxon>Candidatus Woeseibacteriota</taxon>
    </lineage>
</organism>
<keyword evidence="3" id="KW-0067">ATP-binding</keyword>
<dbReference type="PANTHER" id="PTHR30258:SF2">
    <property type="entry name" value="COMG OPERON PROTEIN 1"/>
    <property type="match status" value="1"/>
</dbReference>
<evidence type="ECO:0000256" key="1">
    <source>
        <dbReference type="ARBA" id="ARBA00006611"/>
    </source>
</evidence>
<sequence>MDTTAQSSDNIEETRKVQNQNIDRLFLVRTPDPVSFVDGIIRESINMGASDILFEPELTELRVRARIDGVLYEFGKVNLESYAQISSRIKILSGLDPTDKRKIQEGQFTFNAEGRIVNLRVEIALTINGELIVIRVHEKGTIIMELSQLGFSNIAYENYSKMLSQRSGLILACGPTGCGKTTTLYSTLTKLNEGRNLNVMTIENPVEFQLDDVNQMQTQDEIGFSFASGLRTILRLTPDVVLVGEIRDKETAEIAVQSGLTGQLVLSTLHADDAVGALFRLLDLGVESYFVNSSLLGIVAQRLVRKVCQGCKESYNPTPSEIDLFTQVLGRPPKQLLKGKGCAACKSLSYKGRLGIFEVMVMNPTLRDMLRQKMSEDSLRKNLVKSGFATLLRDGLEKAEQGITTVEEVLRNSFRVI</sequence>
<evidence type="ECO:0000256" key="3">
    <source>
        <dbReference type="ARBA" id="ARBA00022840"/>
    </source>
</evidence>
<protein>
    <recommendedName>
        <fullName evidence="4">Bacterial type II secretion system protein E domain-containing protein</fullName>
    </recommendedName>
</protein>
<gene>
    <name evidence="5" type="ORF">A2955_02885</name>
</gene>
<dbReference type="InterPro" id="IPR027417">
    <property type="entry name" value="P-loop_NTPase"/>
</dbReference>
<comment type="similarity">
    <text evidence="1">Belongs to the GSP E family.</text>
</comment>
<evidence type="ECO:0000256" key="2">
    <source>
        <dbReference type="ARBA" id="ARBA00022741"/>
    </source>
</evidence>
<evidence type="ECO:0000313" key="5">
    <source>
        <dbReference type="EMBL" id="OGM57385.1"/>
    </source>
</evidence>
<dbReference type="Pfam" id="PF00437">
    <property type="entry name" value="T2SSE"/>
    <property type="match status" value="1"/>
</dbReference>
<feature type="domain" description="Bacterial type II secretion system protein E" evidence="4">
    <location>
        <begin position="234"/>
        <end position="248"/>
    </location>
</feature>
<dbReference type="PANTHER" id="PTHR30258">
    <property type="entry name" value="TYPE II SECRETION SYSTEM PROTEIN GSPE-RELATED"/>
    <property type="match status" value="1"/>
</dbReference>
<proteinExistence type="inferred from homology"/>
<dbReference type="PROSITE" id="PS00662">
    <property type="entry name" value="T2SP_E"/>
    <property type="match status" value="1"/>
</dbReference>
<name>A0A1F8B1N1_9BACT</name>
<dbReference type="EMBL" id="MGHA01000060">
    <property type="protein sequence ID" value="OGM57385.1"/>
    <property type="molecule type" value="Genomic_DNA"/>
</dbReference>
<dbReference type="InterPro" id="IPR001482">
    <property type="entry name" value="T2SS/T4SS_dom"/>
</dbReference>
<dbReference type="SUPFAM" id="SSF52540">
    <property type="entry name" value="P-loop containing nucleoside triphosphate hydrolases"/>
    <property type="match status" value="1"/>
</dbReference>
<dbReference type="CDD" id="cd01129">
    <property type="entry name" value="PulE-GspE-like"/>
    <property type="match status" value="1"/>
</dbReference>
<dbReference type="AlphaFoldDB" id="A0A1F8B1N1"/>
<accession>A0A1F8B1N1</accession>
<comment type="caution">
    <text evidence="5">The sequence shown here is derived from an EMBL/GenBank/DDBJ whole genome shotgun (WGS) entry which is preliminary data.</text>
</comment>
<dbReference type="GO" id="GO:0005524">
    <property type="term" value="F:ATP binding"/>
    <property type="evidence" value="ECO:0007669"/>
    <property type="project" value="UniProtKB-KW"/>
</dbReference>